<dbReference type="Proteomes" id="UP001556692">
    <property type="component" value="Unassembled WGS sequence"/>
</dbReference>
<evidence type="ECO:0000313" key="2">
    <source>
        <dbReference type="EMBL" id="MEX0404464.1"/>
    </source>
</evidence>
<organism evidence="2 3">
    <name type="scientific">Aquibium pacificus</name>
    <dbReference type="NCBI Taxonomy" id="3153579"/>
    <lineage>
        <taxon>Bacteria</taxon>
        <taxon>Pseudomonadati</taxon>
        <taxon>Pseudomonadota</taxon>
        <taxon>Alphaproteobacteria</taxon>
        <taxon>Hyphomicrobiales</taxon>
        <taxon>Phyllobacteriaceae</taxon>
        <taxon>Aquibium</taxon>
    </lineage>
</organism>
<feature type="compositionally biased region" description="Basic residues" evidence="1">
    <location>
        <begin position="33"/>
        <end position="43"/>
    </location>
</feature>
<feature type="compositionally biased region" description="Basic and acidic residues" evidence="1">
    <location>
        <begin position="13"/>
        <end position="27"/>
    </location>
</feature>
<evidence type="ECO:0000256" key="1">
    <source>
        <dbReference type="SAM" id="MobiDB-lite"/>
    </source>
</evidence>
<dbReference type="EMBL" id="JBDPGJ010000001">
    <property type="protein sequence ID" value="MEX0404464.1"/>
    <property type="molecule type" value="Genomic_DNA"/>
</dbReference>
<feature type="region of interest" description="Disordered" evidence="1">
    <location>
        <begin position="1"/>
        <end position="63"/>
    </location>
</feature>
<comment type="caution">
    <text evidence="2">The sequence shown here is derived from an EMBL/GenBank/DDBJ whole genome shotgun (WGS) entry which is preliminary data.</text>
</comment>
<evidence type="ECO:0000313" key="3">
    <source>
        <dbReference type="Proteomes" id="UP001556692"/>
    </source>
</evidence>
<proteinExistence type="predicted"/>
<feature type="compositionally biased region" description="Basic and acidic residues" evidence="1">
    <location>
        <begin position="44"/>
        <end position="63"/>
    </location>
</feature>
<sequence length="63" mass="6959">MARNGGNSGKPALESRTETARKARLAEQLRANLQRRKQQSRARRAGEADQRQGIDARTGGEPE</sequence>
<gene>
    <name evidence="2" type="ORF">ABGN05_02180</name>
</gene>
<name>A0ABV3SCJ5_9HYPH</name>
<accession>A0ABV3SCJ5</accession>
<keyword evidence="3" id="KW-1185">Reference proteome</keyword>
<dbReference type="RefSeq" id="WP_367952354.1">
    <property type="nucleotide sequence ID" value="NZ_JBDPGJ010000001.1"/>
</dbReference>
<protein>
    <submittedName>
        <fullName evidence="2">Uncharacterized protein</fullName>
    </submittedName>
</protein>
<reference evidence="2 3" key="1">
    <citation type="submission" date="2024-05" db="EMBL/GenBank/DDBJ databases">
        <authorList>
            <person name="Jiang F."/>
        </authorList>
    </citation>
    <scope>NUCLEOTIDE SEQUENCE [LARGE SCALE GENOMIC DNA]</scope>
    <source>
        <strain evidence="2 3">LZ166</strain>
    </source>
</reference>